<dbReference type="InterPro" id="IPR050153">
    <property type="entry name" value="Metal_Ion_Import_ABC"/>
</dbReference>
<dbReference type="EMBL" id="LZSX01000103">
    <property type="protein sequence ID" value="OBB78727.1"/>
    <property type="molecule type" value="Genomic_DNA"/>
</dbReference>
<organism evidence="6 7">
    <name type="scientific">Mycobacterium colombiense</name>
    <dbReference type="NCBI Taxonomy" id="339268"/>
    <lineage>
        <taxon>Bacteria</taxon>
        <taxon>Bacillati</taxon>
        <taxon>Actinomycetota</taxon>
        <taxon>Actinomycetes</taxon>
        <taxon>Mycobacteriales</taxon>
        <taxon>Mycobacteriaceae</taxon>
        <taxon>Mycobacterium</taxon>
        <taxon>Mycobacterium avium complex (MAC)</taxon>
    </lineage>
</organism>
<dbReference type="Proteomes" id="UP000091914">
    <property type="component" value="Unassembled WGS sequence"/>
</dbReference>
<proteinExistence type="inferred from homology"/>
<comment type="similarity">
    <text evidence="1">Belongs to the ABC transporter superfamily.</text>
</comment>
<evidence type="ECO:0000256" key="2">
    <source>
        <dbReference type="ARBA" id="ARBA00022448"/>
    </source>
</evidence>
<reference evidence="6 7" key="1">
    <citation type="submission" date="2016-06" db="EMBL/GenBank/DDBJ databases">
        <authorList>
            <person name="Kjaerup R.B."/>
            <person name="Dalgaard T.S."/>
            <person name="Juul-Madsen H.R."/>
        </authorList>
    </citation>
    <scope>NUCLEOTIDE SEQUENCE [LARGE SCALE GENOMIC DNA]</scope>
    <source>
        <strain evidence="6 7">852002-51834_SCH5396731</strain>
    </source>
</reference>
<dbReference type="OrthoDB" id="3282096at2"/>
<protein>
    <submittedName>
        <fullName evidence="6">ABC transporter ATP-binding protein</fullName>
    </submittedName>
</protein>
<dbReference type="InterPro" id="IPR017871">
    <property type="entry name" value="ABC_transporter-like_CS"/>
</dbReference>
<dbReference type="InterPro" id="IPR003439">
    <property type="entry name" value="ABC_transporter-like_ATP-bd"/>
</dbReference>
<keyword evidence="2" id="KW-0813">Transport</keyword>
<name>A0A1A0V668_9MYCO</name>
<dbReference type="PANTHER" id="PTHR42734">
    <property type="entry name" value="METAL TRANSPORT SYSTEM ATP-BINDING PROTEIN TM_0124-RELATED"/>
    <property type="match status" value="1"/>
</dbReference>
<dbReference type="CDD" id="cd03235">
    <property type="entry name" value="ABC_Metallic_Cations"/>
    <property type="match status" value="1"/>
</dbReference>
<dbReference type="GO" id="GO:0016887">
    <property type="term" value="F:ATP hydrolysis activity"/>
    <property type="evidence" value="ECO:0007669"/>
    <property type="project" value="InterPro"/>
</dbReference>
<dbReference type="PROSITE" id="PS50893">
    <property type="entry name" value="ABC_TRANSPORTER_2"/>
    <property type="match status" value="1"/>
</dbReference>
<evidence type="ECO:0000313" key="7">
    <source>
        <dbReference type="Proteomes" id="UP000091914"/>
    </source>
</evidence>
<evidence type="ECO:0000256" key="3">
    <source>
        <dbReference type="ARBA" id="ARBA00022741"/>
    </source>
</evidence>
<sequence>MTISADPKSTDPTVELSAAGLAYGSRSLWQNVDLAVAPGEFVAVLGPNGSGKTSLVKVLLGLTALSSGSARVCGAPPRRGNHTIGYVPQQRGFEHDLPVRGSDLVRLGVDGHRWGIGLPSLGRRRRVETAVDAVGASCFADAPIGRCSGGEQQRLRIAQALAGNPKLLLCDEPLLSLDIRYQAEVVDTLDRQRRASDIAVLFVTHEINPILGVVDRVLYLVGTRWAIGAPEEVLTSARLSELYQTTVDVLHVQGRIIIVGAPEAVRTADDHANQEDKVVAR</sequence>
<dbReference type="RefSeq" id="WP_064885829.1">
    <property type="nucleotide sequence ID" value="NZ_LZSX01000103.1"/>
</dbReference>
<dbReference type="GO" id="GO:0005524">
    <property type="term" value="F:ATP binding"/>
    <property type="evidence" value="ECO:0007669"/>
    <property type="project" value="UniProtKB-KW"/>
</dbReference>
<evidence type="ECO:0000313" key="6">
    <source>
        <dbReference type="EMBL" id="OBB78727.1"/>
    </source>
</evidence>
<dbReference type="InterPro" id="IPR003593">
    <property type="entry name" value="AAA+_ATPase"/>
</dbReference>
<keyword evidence="4 6" id="KW-0067">ATP-binding</keyword>
<dbReference type="PANTHER" id="PTHR42734:SF5">
    <property type="entry name" value="IRON TRANSPORT SYSTEM ATP-BINDING PROTEIN HI_0361-RELATED"/>
    <property type="match status" value="1"/>
</dbReference>
<dbReference type="SMART" id="SM00382">
    <property type="entry name" value="AAA"/>
    <property type="match status" value="1"/>
</dbReference>
<dbReference type="AlphaFoldDB" id="A0A1A0V668"/>
<dbReference type="Gene3D" id="3.40.50.300">
    <property type="entry name" value="P-loop containing nucleotide triphosphate hydrolases"/>
    <property type="match status" value="1"/>
</dbReference>
<evidence type="ECO:0000256" key="4">
    <source>
        <dbReference type="ARBA" id="ARBA00022840"/>
    </source>
</evidence>
<evidence type="ECO:0000256" key="1">
    <source>
        <dbReference type="ARBA" id="ARBA00005417"/>
    </source>
</evidence>
<accession>A0A1A0V668</accession>
<dbReference type="InterPro" id="IPR027417">
    <property type="entry name" value="P-loop_NTPase"/>
</dbReference>
<feature type="domain" description="ABC transporter" evidence="5">
    <location>
        <begin position="14"/>
        <end position="247"/>
    </location>
</feature>
<comment type="caution">
    <text evidence="6">The sequence shown here is derived from an EMBL/GenBank/DDBJ whole genome shotgun (WGS) entry which is preliminary data.</text>
</comment>
<gene>
    <name evidence="6" type="ORF">A5760_21730</name>
</gene>
<evidence type="ECO:0000259" key="5">
    <source>
        <dbReference type="PROSITE" id="PS50893"/>
    </source>
</evidence>
<dbReference type="PROSITE" id="PS00211">
    <property type="entry name" value="ABC_TRANSPORTER_1"/>
    <property type="match status" value="1"/>
</dbReference>
<keyword evidence="3" id="KW-0547">Nucleotide-binding</keyword>
<dbReference type="SUPFAM" id="SSF52540">
    <property type="entry name" value="P-loop containing nucleoside triphosphate hydrolases"/>
    <property type="match status" value="1"/>
</dbReference>
<dbReference type="Pfam" id="PF00005">
    <property type="entry name" value="ABC_tran"/>
    <property type="match status" value="1"/>
</dbReference>